<dbReference type="OrthoDB" id="6359816at2759"/>
<evidence type="ECO:0000313" key="1">
    <source>
        <dbReference type="Proteomes" id="UP000504637"/>
    </source>
</evidence>
<dbReference type="PANTHER" id="PTHR47843:SF5">
    <property type="entry name" value="BTB_POZ DOMAIN PROTEIN"/>
    <property type="match status" value="1"/>
</dbReference>
<name>A0A6J3M3C8_9PEZI</name>
<protein>
    <submittedName>
        <fullName evidence="2">Uncharacterized protein</fullName>
    </submittedName>
</protein>
<reference evidence="2" key="3">
    <citation type="submission" date="2025-08" db="UniProtKB">
        <authorList>
            <consortium name="RefSeq"/>
        </authorList>
    </citation>
    <scope>IDENTIFICATION</scope>
    <source>
        <strain evidence="2">CBS 342.82</strain>
    </source>
</reference>
<accession>A0A6J3M3C8</accession>
<gene>
    <name evidence="2" type="ORF">K489DRAFT_320774</name>
</gene>
<dbReference type="PANTHER" id="PTHR47843">
    <property type="entry name" value="BTB DOMAIN-CONTAINING PROTEIN-RELATED"/>
    <property type="match status" value="1"/>
</dbReference>
<proteinExistence type="predicted"/>
<evidence type="ECO:0000313" key="2">
    <source>
        <dbReference type="RefSeq" id="XP_033459439.1"/>
    </source>
</evidence>
<sequence>MPGPGGGSSGAPDFATFAQHGPVSIAPSHGPRRHKTTRGLLIAKGPEASPLAGKVPHLLLHAKMYAAAERYKIGGLKALALDKFKIQLTRHWDAPELAEAIHVIFMETPATDKDMREAVADTLEWHPTLLDKPEIETSIMEINGLAYELLRRSRRAEPEYD</sequence>
<dbReference type="RefSeq" id="XP_033459439.1">
    <property type="nucleotide sequence ID" value="XM_033601488.1"/>
</dbReference>
<reference evidence="2" key="2">
    <citation type="submission" date="2020-04" db="EMBL/GenBank/DDBJ databases">
        <authorList>
            <consortium name="NCBI Genome Project"/>
        </authorList>
    </citation>
    <scope>NUCLEOTIDE SEQUENCE</scope>
    <source>
        <strain evidence="2">CBS 342.82</strain>
    </source>
</reference>
<organism evidence="2">
    <name type="scientific">Dissoconium aciculare CBS 342.82</name>
    <dbReference type="NCBI Taxonomy" id="1314786"/>
    <lineage>
        <taxon>Eukaryota</taxon>
        <taxon>Fungi</taxon>
        <taxon>Dikarya</taxon>
        <taxon>Ascomycota</taxon>
        <taxon>Pezizomycotina</taxon>
        <taxon>Dothideomycetes</taxon>
        <taxon>Dothideomycetidae</taxon>
        <taxon>Mycosphaerellales</taxon>
        <taxon>Dissoconiaceae</taxon>
        <taxon>Dissoconium</taxon>
    </lineage>
</organism>
<dbReference type="Proteomes" id="UP000504637">
    <property type="component" value="Unplaced"/>
</dbReference>
<keyword evidence="1" id="KW-1185">Reference proteome</keyword>
<dbReference type="GeneID" id="54359288"/>
<dbReference type="AlphaFoldDB" id="A0A6J3M3C8"/>
<reference evidence="2" key="1">
    <citation type="submission" date="2020-01" db="EMBL/GenBank/DDBJ databases">
        <authorList>
            <consortium name="DOE Joint Genome Institute"/>
            <person name="Haridas S."/>
            <person name="Albert R."/>
            <person name="Binder M."/>
            <person name="Bloem J."/>
            <person name="Labutti K."/>
            <person name="Salamov A."/>
            <person name="Andreopoulos B."/>
            <person name="Baker S.E."/>
            <person name="Barry K."/>
            <person name="Bills G."/>
            <person name="Bluhm B.H."/>
            <person name="Cannon C."/>
            <person name="Castanera R."/>
            <person name="Culley D.E."/>
            <person name="Daum C."/>
            <person name="Ezra D."/>
            <person name="Gonzalez J.B."/>
            <person name="Henrissat B."/>
            <person name="Kuo A."/>
            <person name="Liang C."/>
            <person name="Lipzen A."/>
            <person name="Lutzoni F."/>
            <person name="Magnuson J."/>
            <person name="Mondo S."/>
            <person name="Nolan M."/>
            <person name="Ohm R."/>
            <person name="Pangilinan J."/>
            <person name="Park H.-J."/>
            <person name="Ramirez L."/>
            <person name="Alfaro M."/>
            <person name="Sun H."/>
            <person name="Tritt A."/>
            <person name="Yoshinaga Y."/>
            <person name="Zwiers L.-H."/>
            <person name="Turgeon B.G."/>
            <person name="Goodwin S.B."/>
            <person name="Spatafora J.W."/>
            <person name="Crous P.W."/>
            <person name="Grigoriev I.V."/>
        </authorList>
    </citation>
    <scope>NUCLEOTIDE SEQUENCE</scope>
    <source>
        <strain evidence="2">CBS 342.82</strain>
    </source>
</reference>